<dbReference type="Proteomes" id="UP000295689">
    <property type="component" value="Unassembled WGS sequence"/>
</dbReference>
<comment type="caution">
    <text evidence="6">The sequence shown here is derived from an EMBL/GenBank/DDBJ whole genome shotgun (WGS) entry which is preliminary data.</text>
</comment>
<evidence type="ECO:0000256" key="1">
    <source>
        <dbReference type="ARBA" id="ARBA00022448"/>
    </source>
</evidence>
<evidence type="ECO:0000256" key="5">
    <source>
        <dbReference type="SAM" id="MobiDB-lite"/>
    </source>
</evidence>
<dbReference type="GO" id="GO:0046872">
    <property type="term" value="F:metal ion binding"/>
    <property type="evidence" value="ECO:0007669"/>
    <property type="project" value="InterPro"/>
</dbReference>
<keyword evidence="1 3" id="KW-0813">Transport</keyword>
<reference evidence="6 7" key="1">
    <citation type="journal article" date="2015" name="Stand. Genomic Sci.">
        <title>Genomic Encyclopedia of Bacterial and Archaeal Type Strains, Phase III: the genomes of soil and plant-associated and newly described type strains.</title>
        <authorList>
            <person name="Whitman W.B."/>
            <person name="Woyke T."/>
            <person name="Klenk H.P."/>
            <person name="Zhou Y."/>
            <person name="Lilburn T.G."/>
            <person name="Beck B.J."/>
            <person name="De Vos P."/>
            <person name="Vandamme P."/>
            <person name="Eisen J.A."/>
            <person name="Garrity G."/>
            <person name="Hugenholtz P."/>
            <person name="Kyrpides N.C."/>
        </authorList>
    </citation>
    <scope>NUCLEOTIDE SEQUENCE [LARGE SCALE GENOMIC DNA]</scope>
    <source>
        <strain evidence="6 7">CV53</strain>
    </source>
</reference>
<dbReference type="SUPFAM" id="SSF53807">
    <property type="entry name" value="Helical backbone' metal receptor"/>
    <property type="match status" value="1"/>
</dbReference>
<organism evidence="6 7">
    <name type="scientific">Mesobacillus foraminis</name>
    <dbReference type="NCBI Taxonomy" id="279826"/>
    <lineage>
        <taxon>Bacteria</taxon>
        <taxon>Bacillati</taxon>
        <taxon>Bacillota</taxon>
        <taxon>Bacilli</taxon>
        <taxon>Bacillales</taxon>
        <taxon>Bacillaceae</taxon>
        <taxon>Mesobacillus</taxon>
    </lineage>
</organism>
<proteinExistence type="inferred from homology"/>
<accession>A0A4V2RDF0</accession>
<name>A0A4V2RDF0_9BACI</name>
<dbReference type="EMBL" id="SLVV01000007">
    <property type="protein sequence ID" value="TCN24340.1"/>
    <property type="molecule type" value="Genomic_DNA"/>
</dbReference>
<dbReference type="Pfam" id="PF01297">
    <property type="entry name" value="ZnuA"/>
    <property type="match status" value="1"/>
</dbReference>
<dbReference type="InterPro" id="IPR050492">
    <property type="entry name" value="Bact_metal-bind_prot9"/>
</dbReference>
<sequence length="335" mass="37456">MKKNGLLTVILIIGLLLTGCGNAEKEKENEAAEDALQVFTTVYPLQYFTERIGGEFVNVQTIYPPGADEHTFEPSQKDMIKLADADLFTYVGLGLEGFVSKAEGILEKEDVVMLAAGENIHFEDTQGVENTHEEHSEEEHSHEDESGHEHDDHDHDGHDHGDIDPHVWLDPIYSKDLAAAIKDQLAELAPDHKNVFEQNLADLEKELDELNSGFKKVTQSAAHKEIIVAHSAYGYWEERYGIEQISISGLSTANEPSQKELQELIDHAKSSGLKYVLFEQNFNSKLGEAVQKELDAKALTLHNLSVLTEADIEQDENYFSLMETNLETLDTALNK</sequence>
<gene>
    <name evidence="6" type="ORF">EV146_10732</name>
</gene>
<dbReference type="PANTHER" id="PTHR42953:SF8">
    <property type="entry name" value="ZINT DOMAIN-CONTAINING PROTEIN"/>
    <property type="match status" value="1"/>
</dbReference>
<keyword evidence="4" id="KW-0175">Coiled coil</keyword>
<dbReference type="GO" id="GO:0030001">
    <property type="term" value="P:metal ion transport"/>
    <property type="evidence" value="ECO:0007669"/>
    <property type="project" value="InterPro"/>
</dbReference>
<dbReference type="RefSeq" id="WP_132006982.1">
    <property type="nucleotide sequence ID" value="NZ_JABUHM010000005.1"/>
</dbReference>
<evidence type="ECO:0000313" key="7">
    <source>
        <dbReference type="Proteomes" id="UP000295689"/>
    </source>
</evidence>
<feature type="region of interest" description="Disordered" evidence="5">
    <location>
        <begin position="122"/>
        <end position="163"/>
    </location>
</feature>
<dbReference type="InterPro" id="IPR006127">
    <property type="entry name" value="ZnuA-like"/>
</dbReference>
<dbReference type="AlphaFoldDB" id="A0A4V2RDF0"/>
<keyword evidence="2" id="KW-0732">Signal</keyword>
<evidence type="ECO:0000256" key="4">
    <source>
        <dbReference type="SAM" id="Coils"/>
    </source>
</evidence>
<evidence type="ECO:0000313" key="6">
    <source>
        <dbReference type="EMBL" id="TCN24340.1"/>
    </source>
</evidence>
<dbReference type="PANTHER" id="PTHR42953">
    <property type="entry name" value="HIGH-AFFINITY ZINC UPTAKE SYSTEM PROTEIN ZNUA-RELATED"/>
    <property type="match status" value="1"/>
</dbReference>
<dbReference type="PROSITE" id="PS51257">
    <property type="entry name" value="PROKAR_LIPOPROTEIN"/>
    <property type="match status" value="1"/>
</dbReference>
<dbReference type="InterPro" id="IPR006128">
    <property type="entry name" value="Lipoprotein_PsaA-like"/>
</dbReference>
<dbReference type="Gene3D" id="3.40.50.1980">
    <property type="entry name" value="Nitrogenase molybdenum iron protein domain"/>
    <property type="match status" value="2"/>
</dbReference>
<dbReference type="PRINTS" id="PR00690">
    <property type="entry name" value="ADHESNFAMILY"/>
</dbReference>
<dbReference type="GO" id="GO:0007155">
    <property type="term" value="P:cell adhesion"/>
    <property type="evidence" value="ECO:0007669"/>
    <property type="project" value="InterPro"/>
</dbReference>
<protein>
    <submittedName>
        <fullName evidence="6">Zinc transport system substrate-binding protein</fullName>
    </submittedName>
</protein>
<feature type="coiled-coil region" evidence="4">
    <location>
        <begin position="193"/>
        <end position="220"/>
    </location>
</feature>
<keyword evidence="7" id="KW-1185">Reference proteome</keyword>
<evidence type="ECO:0000256" key="2">
    <source>
        <dbReference type="ARBA" id="ARBA00022729"/>
    </source>
</evidence>
<evidence type="ECO:0000256" key="3">
    <source>
        <dbReference type="RuleBase" id="RU003512"/>
    </source>
</evidence>
<comment type="similarity">
    <text evidence="3">Belongs to the bacterial solute-binding protein 9 family.</text>
</comment>